<evidence type="ECO:0000256" key="2">
    <source>
        <dbReference type="ARBA" id="ARBA00022827"/>
    </source>
</evidence>
<dbReference type="Pfam" id="PF19834">
    <property type="entry name" value="DUF6314"/>
    <property type="match status" value="1"/>
</dbReference>
<evidence type="ECO:0000256" key="1">
    <source>
        <dbReference type="ARBA" id="ARBA00022630"/>
    </source>
</evidence>
<reference evidence="6" key="1">
    <citation type="submission" date="2019-07" db="EMBL/GenBank/DDBJ databases">
        <title>Hyphodiscus hymeniophilus genome sequencing and assembly.</title>
        <authorList>
            <person name="Kramer G."/>
            <person name="Nodwell J."/>
        </authorList>
    </citation>
    <scope>NUCLEOTIDE SEQUENCE</scope>
    <source>
        <strain evidence="6">ATCC 34498</strain>
    </source>
</reference>
<evidence type="ECO:0000259" key="4">
    <source>
        <dbReference type="Pfam" id="PF07992"/>
    </source>
</evidence>
<protein>
    <submittedName>
        <fullName evidence="6">Flavin-monooxygenase glucosinolate S-oxygenase 3</fullName>
    </submittedName>
</protein>
<keyword evidence="1" id="KW-0285">Flavoprotein</keyword>
<dbReference type="InterPro" id="IPR036188">
    <property type="entry name" value="FAD/NAD-bd_sf"/>
</dbReference>
<evidence type="ECO:0000313" key="7">
    <source>
        <dbReference type="Proteomes" id="UP000785200"/>
    </source>
</evidence>
<evidence type="ECO:0000256" key="3">
    <source>
        <dbReference type="ARBA" id="ARBA00023002"/>
    </source>
</evidence>
<comment type="caution">
    <text evidence="6">The sequence shown here is derived from an EMBL/GenBank/DDBJ whole genome shotgun (WGS) entry which is preliminary data.</text>
</comment>
<dbReference type="InterPro" id="IPR023753">
    <property type="entry name" value="FAD/NAD-binding_dom"/>
</dbReference>
<keyword evidence="3" id="KW-0560">Oxidoreductase</keyword>
<dbReference type="PANTHER" id="PTHR23023">
    <property type="entry name" value="DIMETHYLANILINE MONOOXYGENASE"/>
    <property type="match status" value="1"/>
</dbReference>
<name>A0A9P6VNJ4_9HELO</name>
<organism evidence="6 7">
    <name type="scientific">Hyphodiscus hymeniophilus</name>
    <dbReference type="NCBI Taxonomy" id="353542"/>
    <lineage>
        <taxon>Eukaryota</taxon>
        <taxon>Fungi</taxon>
        <taxon>Dikarya</taxon>
        <taxon>Ascomycota</taxon>
        <taxon>Pezizomycotina</taxon>
        <taxon>Leotiomycetes</taxon>
        <taxon>Helotiales</taxon>
        <taxon>Hyphodiscaceae</taxon>
        <taxon>Hyphodiscus</taxon>
    </lineage>
</organism>
<keyword evidence="2" id="KW-0274">FAD</keyword>
<dbReference type="PRINTS" id="PR00368">
    <property type="entry name" value="FADPNR"/>
</dbReference>
<dbReference type="InterPro" id="IPR045632">
    <property type="entry name" value="DUF6314"/>
</dbReference>
<dbReference type="SUPFAM" id="SSF51905">
    <property type="entry name" value="FAD/NAD(P)-binding domain"/>
    <property type="match status" value="1"/>
</dbReference>
<evidence type="ECO:0000259" key="5">
    <source>
        <dbReference type="Pfam" id="PF19834"/>
    </source>
</evidence>
<proteinExistence type="predicted"/>
<evidence type="ECO:0000313" key="6">
    <source>
        <dbReference type="EMBL" id="KAG0650793.1"/>
    </source>
</evidence>
<dbReference type="Gene3D" id="3.50.50.60">
    <property type="entry name" value="FAD/NAD(P)-binding domain"/>
    <property type="match status" value="1"/>
</dbReference>
<dbReference type="OrthoDB" id="66881at2759"/>
<keyword evidence="7" id="KW-1185">Reference proteome</keyword>
<dbReference type="Pfam" id="PF07992">
    <property type="entry name" value="Pyr_redox_2"/>
    <property type="match status" value="1"/>
</dbReference>
<dbReference type="EMBL" id="VNKQ01000005">
    <property type="protein sequence ID" value="KAG0650793.1"/>
    <property type="molecule type" value="Genomic_DNA"/>
</dbReference>
<sequence>MASRTKTVCIIGAGPSGLVAAKALTSLPTSSPAIQFHVTLFEKTTRIGGLWPVSPSQATSEDSRLVNPSMRTNQSRHTVSFSDLAWPGAENGVEKHAQFPRAWEVGQYLERYLEKYGSEWEVRLGCKVVKAEPEGDGWNVHVHVSDPQQEDEVEPGEMVVEVHEFDHVIIASGFFGAPKIPSALTLEDVGDVPVWHSSRFRDVRSLITDGGKLKVESKGIGEEKRKIVVVGGQMSGVEVAANIAMQLSDCINAPEKEVMTWEQWEVVHVVQKPVWVMPLFLPRNPQLERVENDEKINNPAPDFLPCDLVSYNLAYKPPGELQNTGGHITVEAAEATHGFLNTYFGSDQSELGHQELAMKGPLRSKPPFLAVSDEYTEFVRSGNIKIIAGHAKDFSRLSERTITLESSMDTSTAGQFQISNVAAVILATGFDAAPSLNFLPAELLSTLQFDPTCSEFPLALNVNTVVSRSLPSLGFVGFYRSPYWGVMEMQARYLAKLWSGDAAASKALAEDNTIDTMLKLRRDPRQGQFPMGDYAYLMESFSKILDIKRVEPDAEKDTRSGLVFPPRYTYSDASDAEKSETNAALTVFNKTFSDSEKSGKFLARAVFRAMQGDWKLERQIESFISTYPSGKLSGTAKFLPRRPTEEGYDAEYLYVESGEFETSTGMKFTAKRRYQPLTLLLVLMDQANLSSYAHRYTSSTDKLSAWFIKPDDKTVDYFFHELDFIVPEGSEMREARDLTSGWKAKSSHFCTPDTYDVQYEFKFQGVQLKEWIMAYTVKGPQKDYKLRSVYRR</sequence>
<feature type="domain" description="DUF6314" evidence="5">
    <location>
        <begin position="610"/>
        <end position="792"/>
    </location>
</feature>
<feature type="domain" description="FAD/NAD(P)-binding" evidence="4">
    <location>
        <begin position="7"/>
        <end position="244"/>
    </location>
</feature>
<accession>A0A9P6VNJ4</accession>
<dbReference type="GO" id="GO:0016491">
    <property type="term" value="F:oxidoreductase activity"/>
    <property type="evidence" value="ECO:0007669"/>
    <property type="project" value="UniProtKB-KW"/>
</dbReference>
<dbReference type="AlphaFoldDB" id="A0A9P6VNJ4"/>
<dbReference type="Proteomes" id="UP000785200">
    <property type="component" value="Unassembled WGS sequence"/>
</dbReference>
<dbReference type="InterPro" id="IPR050346">
    <property type="entry name" value="FMO-like"/>
</dbReference>
<gene>
    <name evidence="6" type="ORF">D0Z07_2655</name>
</gene>